<sequence>DNGMILHCTKLLANQMSSDHIALLLDQEKAYDRIHPTYLQAVMQRFNIPSSITHSLLTLLFSTEIHININGHVSKDHIIQHRGIRQGDPISPLLFNIAFDPFLRSIHQDFNFQGFEMPTATNPTASDVSEESLPQLFTEVIPSPPPPSLRQPTPPSIPTAVKILAYAD</sequence>
<dbReference type="SUPFAM" id="SSF56672">
    <property type="entry name" value="DNA/RNA polymerases"/>
    <property type="match status" value="1"/>
</dbReference>
<feature type="non-terminal residue" evidence="2">
    <location>
        <position position="1"/>
    </location>
</feature>
<dbReference type="InterPro" id="IPR000477">
    <property type="entry name" value="RT_dom"/>
</dbReference>
<dbReference type="Proteomes" id="UP000054107">
    <property type="component" value="Unassembled WGS sequence"/>
</dbReference>
<keyword evidence="3" id="KW-1185">Reference proteome</keyword>
<gene>
    <name evidence="2" type="primary">PARPA_03410.1 scaffold 7646</name>
</gene>
<dbReference type="PANTHER" id="PTHR31635">
    <property type="entry name" value="REVERSE TRANSCRIPTASE DOMAIN-CONTAINING PROTEIN-RELATED"/>
    <property type="match status" value="1"/>
</dbReference>
<dbReference type="STRING" id="35722.A0A0B7N343"/>
<dbReference type="OrthoDB" id="2282358at2759"/>
<feature type="non-terminal residue" evidence="2">
    <location>
        <position position="168"/>
    </location>
</feature>
<dbReference type="AlphaFoldDB" id="A0A0B7N343"/>
<evidence type="ECO:0000313" key="3">
    <source>
        <dbReference type="Proteomes" id="UP000054107"/>
    </source>
</evidence>
<evidence type="ECO:0000313" key="2">
    <source>
        <dbReference type="EMBL" id="CEP09838.1"/>
    </source>
</evidence>
<accession>A0A0B7N343</accession>
<dbReference type="PANTHER" id="PTHR31635:SF196">
    <property type="entry name" value="REVERSE TRANSCRIPTASE DOMAIN-CONTAINING PROTEIN-RELATED"/>
    <property type="match status" value="1"/>
</dbReference>
<reference evidence="2 3" key="1">
    <citation type="submission" date="2014-09" db="EMBL/GenBank/DDBJ databases">
        <authorList>
            <person name="Ellenberger Sabrina"/>
        </authorList>
    </citation>
    <scope>NUCLEOTIDE SEQUENCE [LARGE SCALE GENOMIC DNA]</scope>
    <source>
        <strain evidence="2 3">CBS 412.66</strain>
    </source>
</reference>
<name>A0A0B7N343_9FUNG</name>
<organism evidence="2 3">
    <name type="scientific">Parasitella parasitica</name>
    <dbReference type="NCBI Taxonomy" id="35722"/>
    <lineage>
        <taxon>Eukaryota</taxon>
        <taxon>Fungi</taxon>
        <taxon>Fungi incertae sedis</taxon>
        <taxon>Mucoromycota</taxon>
        <taxon>Mucoromycotina</taxon>
        <taxon>Mucoromycetes</taxon>
        <taxon>Mucorales</taxon>
        <taxon>Mucorineae</taxon>
        <taxon>Mucoraceae</taxon>
        <taxon>Parasitella</taxon>
    </lineage>
</organism>
<protein>
    <recommendedName>
        <fullName evidence="1">Reverse transcriptase domain-containing protein</fullName>
    </recommendedName>
</protein>
<feature type="domain" description="Reverse transcriptase" evidence="1">
    <location>
        <begin position="1"/>
        <end position="168"/>
    </location>
</feature>
<dbReference type="PROSITE" id="PS50878">
    <property type="entry name" value="RT_POL"/>
    <property type="match status" value="1"/>
</dbReference>
<evidence type="ECO:0000259" key="1">
    <source>
        <dbReference type="PROSITE" id="PS50878"/>
    </source>
</evidence>
<dbReference type="Pfam" id="PF00078">
    <property type="entry name" value="RVT_1"/>
    <property type="match status" value="1"/>
</dbReference>
<dbReference type="EMBL" id="LN722405">
    <property type="protein sequence ID" value="CEP09838.1"/>
    <property type="molecule type" value="Genomic_DNA"/>
</dbReference>
<proteinExistence type="predicted"/>
<dbReference type="InterPro" id="IPR043502">
    <property type="entry name" value="DNA/RNA_pol_sf"/>
</dbReference>